<dbReference type="InterPro" id="IPR004148">
    <property type="entry name" value="BAR_dom"/>
</dbReference>
<dbReference type="Pfam" id="PF03114">
    <property type="entry name" value="BAR"/>
    <property type="match status" value="1"/>
</dbReference>
<dbReference type="OrthoDB" id="5793263at2759"/>
<evidence type="ECO:0000313" key="2">
    <source>
        <dbReference type="EMBL" id="CCD67173.1"/>
    </source>
</evidence>
<dbReference type="eggNOG" id="ENOG502SGZQ">
    <property type="taxonomic scope" value="Eukaryota"/>
</dbReference>
<accession>Q94211</accession>
<dbReference type="RefSeq" id="NP_501011.1">
    <property type="nucleotide sequence ID" value="NM_068610.5"/>
</dbReference>
<dbReference type="OMA" id="ATACTKM"/>
<evidence type="ECO:0000259" key="1">
    <source>
        <dbReference type="SMART" id="SM00721"/>
    </source>
</evidence>
<evidence type="ECO:0000313" key="3">
    <source>
        <dbReference type="Proteomes" id="UP000001940"/>
    </source>
</evidence>
<dbReference type="SMART" id="SM00721">
    <property type="entry name" value="BAR"/>
    <property type="match status" value="1"/>
</dbReference>
<dbReference type="STRING" id="6239.F38A5.6.1"/>
<feature type="domain" description="BAR" evidence="1">
    <location>
        <begin position="23"/>
        <end position="258"/>
    </location>
</feature>
<dbReference type="Bgee" id="WBGene00018163">
    <property type="expression patterns" value="Expressed in adult organism and 1 other cell type or tissue"/>
</dbReference>
<reference evidence="2 3" key="1">
    <citation type="journal article" date="1998" name="Science">
        <title>Genome sequence of the nematode C. elegans: a platform for investigating biology.</title>
        <authorList>
            <consortium name="The C. elegans sequencing consortium"/>
            <person name="Sulson J.E."/>
            <person name="Waterston R."/>
        </authorList>
    </citation>
    <scope>NUCLEOTIDE SEQUENCE [LARGE SCALE GENOMIC DNA]</scope>
    <source>
        <strain evidence="2 3">Bristol N2</strain>
    </source>
</reference>
<dbReference type="EMBL" id="BX284604">
    <property type="protein sequence ID" value="CCD67173.1"/>
    <property type="molecule type" value="Genomic_DNA"/>
</dbReference>
<dbReference type="SMR" id="Q94211"/>
<proteinExistence type="predicted"/>
<dbReference type="PaxDb" id="6239-F38A5.6"/>
<dbReference type="FunCoup" id="Q94211">
    <property type="interactions" value="8"/>
</dbReference>
<dbReference type="Proteomes" id="UP000001940">
    <property type="component" value="Chromosome IV"/>
</dbReference>
<dbReference type="GO" id="GO:0005737">
    <property type="term" value="C:cytoplasm"/>
    <property type="evidence" value="ECO:0007669"/>
    <property type="project" value="InterPro"/>
</dbReference>
<dbReference type="GeneID" id="177421"/>
<dbReference type="Gene3D" id="1.20.1270.60">
    <property type="entry name" value="Arfaptin homology (AH) domain/BAR domain"/>
    <property type="match status" value="1"/>
</dbReference>
<dbReference type="SUPFAM" id="SSF103657">
    <property type="entry name" value="BAR/IMD domain-like"/>
    <property type="match status" value="1"/>
</dbReference>
<dbReference type="HOGENOM" id="CLU_059076_0_0_1"/>
<protein>
    <submittedName>
        <fullName evidence="2">BAR domain-containing protein</fullName>
    </submittedName>
</protein>
<dbReference type="UCSC" id="F38A5.6">
    <property type="organism name" value="c. elegans"/>
</dbReference>
<keyword evidence="3" id="KW-1185">Reference proteome</keyword>
<dbReference type="InterPro" id="IPR027267">
    <property type="entry name" value="AH/BAR_dom_sf"/>
</dbReference>
<dbReference type="WormBase" id="F38A5.6">
    <property type="protein sequence ID" value="CE10036"/>
    <property type="gene ID" value="WBGene00018163"/>
</dbReference>
<sequence length="263" mass="30234">MEKKTNCIQNEEQKKEKELIAEKAAKAGFVNRLYVNIGQKVGVVELTKLEPRFERNIDKLTSYHNLIYKIVNVIELQVQFMPKAMAKKAVLCAPGENPWEVLGGWLNYLGKNQFDGQHSKMLEKYSSACGRIAQKEIQVQKRTRSHLIKKMRLYTGEESEILNSNVENLNNLLHAIDDSRHHVKSSKTTKEVKAKGETYRKAINAFNETANEVQALIDEVAMVVPLHENEFLKFSREASVYHDTVHNSLSEVIFRLGYHVKKH</sequence>
<dbReference type="AlphaFoldDB" id="Q94211"/>
<dbReference type="KEGG" id="cel:CELE_F38A5.6"/>
<organism evidence="2 3">
    <name type="scientific">Caenorhabditis elegans</name>
    <dbReference type="NCBI Taxonomy" id="6239"/>
    <lineage>
        <taxon>Eukaryota</taxon>
        <taxon>Metazoa</taxon>
        <taxon>Ecdysozoa</taxon>
        <taxon>Nematoda</taxon>
        <taxon>Chromadorea</taxon>
        <taxon>Rhabditida</taxon>
        <taxon>Rhabditina</taxon>
        <taxon>Rhabditomorpha</taxon>
        <taxon>Rhabditoidea</taxon>
        <taxon>Rhabditidae</taxon>
        <taxon>Peloderinae</taxon>
        <taxon>Caenorhabditis</taxon>
    </lineage>
</organism>
<name>Q94211_CAEEL</name>
<dbReference type="AGR" id="WB:WBGene00018163"/>
<dbReference type="InParanoid" id="Q94211"/>
<gene>
    <name evidence="2" type="ORF">CELE_F38A5.6</name>
    <name evidence="2 4" type="ORF">F38A5.6</name>
</gene>
<evidence type="ECO:0000313" key="4">
    <source>
        <dbReference type="WormBase" id="F38A5.6"/>
    </source>
</evidence>
<dbReference type="CTD" id="177421"/>
<dbReference type="PIR" id="T29890">
    <property type="entry name" value="T29890"/>
</dbReference>